<proteinExistence type="predicted"/>
<sequence>MGATKRVVSLQWTPIKQYPLTIHLNNHFSGNPRTRLIKKPEIISEDLCDQALERIAPFLLRNTPVDVLDLWPGVGIISSKINALIRPRRHVLVEPALDVFQPLLETLVQSDPSYKLVSSDDLSRNKWESLLHEHFPDQGPGNCDATGLLPRNDTLLVLANPPTSGDSDHFTPSRWWSSFMEACMRQAGLHLYGSVRLLATVPTAEASTILPRQVSERRRPALWTENVALHAFEVAAPQEDHVWANMKTYGLAMDNAARVAERTAEKNVPIPPGREPTPLIAAPESPDPGKIKIPYTPRIRTTLQERLFATIQATADISPSVPGFKDLYRQRGRALTRLNMDNRQAHALLQKANKCYELDQKYRSLSRAAADPNADLASLKPILDKITALKKDLDKPEEHPDHFKSLPLVRDNFRVSLDRNKFDESLLLWDRRPFEPLTIEWREFYPRRASPRTLIYFEADPNPPFAPKLAKLHPSKRSEAYRIYESLISSLNRGRDSISAAEVLDLLFPSRSANDIVKTIPSLAEHAAKAPKPDFDSLPKTVHGESLDGGPPDPALSYQENLDYDLNDVRIRCLSSSTMWDICIEYMKSGASLTALQLSRLLGGTLTMSQISGRQEPKKRLH</sequence>
<accession>A0A317X5H0</accession>
<dbReference type="Proteomes" id="UP000247233">
    <property type="component" value="Unassembled WGS sequence"/>
</dbReference>
<reference evidence="2 3" key="1">
    <citation type="submission" date="2016-12" db="EMBL/GenBank/DDBJ databases">
        <title>The genomes of Aspergillus section Nigri reveals drivers in fungal speciation.</title>
        <authorList>
            <consortium name="DOE Joint Genome Institute"/>
            <person name="Vesth T.C."/>
            <person name="Nybo J."/>
            <person name="Theobald S."/>
            <person name="Brandl J."/>
            <person name="Frisvad J.C."/>
            <person name="Nielsen K.F."/>
            <person name="Lyhne E.K."/>
            <person name="Kogle M.E."/>
            <person name="Kuo A."/>
            <person name="Riley R."/>
            <person name="Clum A."/>
            <person name="Nolan M."/>
            <person name="Lipzen A."/>
            <person name="Salamov A."/>
            <person name="Henrissat B."/>
            <person name="Wiebenga A."/>
            <person name="De Vries R.P."/>
            <person name="Grigoriev I.V."/>
            <person name="Mortensen U.H."/>
            <person name="Andersen M.R."/>
            <person name="Baker S.E."/>
        </authorList>
    </citation>
    <scope>NUCLEOTIDE SEQUENCE [LARGE SCALE GENOMIC DNA]</scope>
    <source>
        <strain evidence="2 3">CBS 117.55</strain>
    </source>
</reference>
<evidence type="ECO:0000256" key="1">
    <source>
        <dbReference type="SAM" id="MobiDB-lite"/>
    </source>
</evidence>
<gene>
    <name evidence="2" type="ORF">BO70DRAFT_384206</name>
</gene>
<dbReference type="RefSeq" id="XP_025404526.1">
    <property type="nucleotide sequence ID" value="XM_025545641.1"/>
</dbReference>
<comment type="caution">
    <text evidence="2">The sequence shown here is derived from an EMBL/GenBank/DDBJ whole genome shotgun (WGS) entry which is preliminary data.</text>
</comment>
<dbReference type="EMBL" id="MSFL01000001">
    <property type="protein sequence ID" value="PWY92787.1"/>
    <property type="molecule type" value="Genomic_DNA"/>
</dbReference>
<protein>
    <submittedName>
        <fullName evidence="2">S-adenosyl-L-methionine-dependent methyltransferase</fullName>
    </submittedName>
</protein>
<feature type="region of interest" description="Disordered" evidence="1">
    <location>
        <begin position="530"/>
        <end position="556"/>
    </location>
</feature>
<keyword evidence="2" id="KW-0489">Methyltransferase</keyword>
<name>A0A317X5H0_9EURO</name>
<dbReference type="VEuPathDB" id="FungiDB:BO70DRAFT_384206"/>
<dbReference type="InterPro" id="IPR029063">
    <property type="entry name" value="SAM-dependent_MTases_sf"/>
</dbReference>
<dbReference type="OrthoDB" id="16079at2759"/>
<evidence type="ECO:0000313" key="3">
    <source>
        <dbReference type="Proteomes" id="UP000247233"/>
    </source>
</evidence>
<feature type="region of interest" description="Disordered" evidence="1">
    <location>
        <begin position="267"/>
        <end position="287"/>
    </location>
</feature>
<dbReference type="GO" id="GO:0008168">
    <property type="term" value="F:methyltransferase activity"/>
    <property type="evidence" value="ECO:0007669"/>
    <property type="project" value="UniProtKB-KW"/>
</dbReference>
<evidence type="ECO:0000313" key="2">
    <source>
        <dbReference type="EMBL" id="PWY92787.1"/>
    </source>
</evidence>
<dbReference type="AlphaFoldDB" id="A0A317X5H0"/>
<dbReference type="GO" id="GO:0032259">
    <property type="term" value="P:methylation"/>
    <property type="evidence" value="ECO:0007669"/>
    <property type="project" value="UniProtKB-KW"/>
</dbReference>
<keyword evidence="3" id="KW-1185">Reference proteome</keyword>
<dbReference type="SUPFAM" id="SSF53335">
    <property type="entry name" value="S-adenosyl-L-methionine-dependent methyltransferases"/>
    <property type="match status" value="1"/>
</dbReference>
<dbReference type="Gene3D" id="3.40.50.150">
    <property type="entry name" value="Vaccinia Virus protein VP39"/>
    <property type="match status" value="1"/>
</dbReference>
<organism evidence="2 3">
    <name type="scientific">Aspergillus heteromorphus CBS 117.55</name>
    <dbReference type="NCBI Taxonomy" id="1448321"/>
    <lineage>
        <taxon>Eukaryota</taxon>
        <taxon>Fungi</taxon>
        <taxon>Dikarya</taxon>
        <taxon>Ascomycota</taxon>
        <taxon>Pezizomycotina</taxon>
        <taxon>Eurotiomycetes</taxon>
        <taxon>Eurotiomycetidae</taxon>
        <taxon>Eurotiales</taxon>
        <taxon>Aspergillaceae</taxon>
        <taxon>Aspergillus</taxon>
        <taxon>Aspergillus subgen. Circumdati</taxon>
    </lineage>
</organism>
<feature type="compositionally biased region" description="Basic and acidic residues" evidence="1">
    <location>
        <begin position="530"/>
        <end position="546"/>
    </location>
</feature>
<keyword evidence="2" id="KW-0808">Transferase</keyword>
<dbReference type="GeneID" id="37067878"/>